<feature type="domain" description="M23ase beta-sheet core" evidence="3">
    <location>
        <begin position="174"/>
        <end position="266"/>
    </location>
</feature>
<evidence type="ECO:0000313" key="5">
    <source>
        <dbReference type="Proteomes" id="UP001596142"/>
    </source>
</evidence>
<dbReference type="Pfam" id="PF01551">
    <property type="entry name" value="Peptidase_M23"/>
    <property type="match status" value="1"/>
</dbReference>
<dbReference type="InterPro" id="IPR016047">
    <property type="entry name" value="M23ase_b-sheet_dom"/>
</dbReference>
<feature type="region of interest" description="Disordered" evidence="1">
    <location>
        <begin position="1"/>
        <end position="52"/>
    </location>
</feature>
<dbReference type="InterPro" id="IPR050570">
    <property type="entry name" value="Cell_wall_metabolism_enzyme"/>
</dbReference>
<protein>
    <submittedName>
        <fullName evidence="4">Peptidoglycan DD-metalloendopeptidase family protein</fullName>
    </submittedName>
</protein>
<organism evidence="4 5">
    <name type="scientific">Thalassorhabdus alkalitolerans</name>
    <dbReference type="NCBI Taxonomy" id="2282697"/>
    <lineage>
        <taxon>Bacteria</taxon>
        <taxon>Bacillati</taxon>
        <taxon>Bacillota</taxon>
        <taxon>Bacilli</taxon>
        <taxon>Bacillales</taxon>
        <taxon>Bacillaceae</taxon>
        <taxon>Thalassorhabdus</taxon>
    </lineage>
</organism>
<name>A0ABW0YPK2_9BACI</name>
<dbReference type="Gene3D" id="2.70.70.10">
    <property type="entry name" value="Glucose Permease (Domain IIA)"/>
    <property type="match status" value="1"/>
</dbReference>
<comment type="caution">
    <text evidence="4">The sequence shown here is derived from an EMBL/GenBank/DDBJ whole genome shotgun (WGS) entry which is preliminary data.</text>
</comment>
<evidence type="ECO:0000313" key="4">
    <source>
        <dbReference type="EMBL" id="MFC5712657.1"/>
    </source>
</evidence>
<keyword evidence="2" id="KW-0472">Membrane</keyword>
<sequence length="273" mass="30975">MSKKLSKVKREADAKRRGIEGRMRDREREKDKDKDVTPTNFGYYPSHDEMPQHEPEFYSWRETEQKTEAQTKSRYLFVMQGLAALCLFLLIGILFKTSHPAFEGAREYIEASYQNEFQFAAVSSWYEERFGEPLALMPKPEDEQPAAEPADAYQAEYAVPASGKVTESFTENGKGIMLETIGAADVEAVRGGIVIHAGPHEEWDLAVAVQHYDGGESWYGMLEEVEVKLYDHIQAGENIGQVNTQEGSESGIFYFALKEEDQYIDPSEVISFD</sequence>
<proteinExistence type="predicted"/>
<dbReference type="SUPFAM" id="SSF51261">
    <property type="entry name" value="Duplicated hybrid motif"/>
    <property type="match status" value="1"/>
</dbReference>
<dbReference type="CDD" id="cd12797">
    <property type="entry name" value="M23_peptidase"/>
    <property type="match status" value="1"/>
</dbReference>
<dbReference type="Proteomes" id="UP001596142">
    <property type="component" value="Unassembled WGS sequence"/>
</dbReference>
<keyword evidence="2" id="KW-1133">Transmembrane helix</keyword>
<dbReference type="PANTHER" id="PTHR21666:SF274">
    <property type="entry name" value="STAGE IV SPORULATION PROTEIN FA"/>
    <property type="match status" value="1"/>
</dbReference>
<evidence type="ECO:0000259" key="3">
    <source>
        <dbReference type="Pfam" id="PF01551"/>
    </source>
</evidence>
<keyword evidence="5" id="KW-1185">Reference proteome</keyword>
<evidence type="ECO:0000256" key="2">
    <source>
        <dbReference type="SAM" id="Phobius"/>
    </source>
</evidence>
<dbReference type="RefSeq" id="WP_385939864.1">
    <property type="nucleotide sequence ID" value="NZ_JBHSOZ010000003.1"/>
</dbReference>
<feature type="transmembrane region" description="Helical" evidence="2">
    <location>
        <begin position="75"/>
        <end position="95"/>
    </location>
</feature>
<feature type="compositionally biased region" description="Basic and acidic residues" evidence="1">
    <location>
        <begin position="8"/>
        <end position="36"/>
    </location>
</feature>
<keyword evidence="2" id="KW-0812">Transmembrane</keyword>
<dbReference type="EMBL" id="JBHSOZ010000003">
    <property type="protein sequence ID" value="MFC5712657.1"/>
    <property type="molecule type" value="Genomic_DNA"/>
</dbReference>
<dbReference type="PANTHER" id="PTHR21666">
    <property type="entry name" value="PEPTIDASE-RELATED"/>
    <property type="match status" value="1"/>
</dbReference>
<gene>
    <name evidence="4" type="ORF">ACFPU1_07675</name>
</gene>
<reference evidence="5" key="1">
    <citation type="journal article" date="2019" name="Int. J. Syst. Evol. Microbiol.">
        <title>The Global Catalogue of Microorganisms (GCM) 10K type strain sequencing project: providing services to taxonomists for standard genome sequencing and annotation.</title>
        <authorList>
            <consortium name="The Broad Institute Genomics Platform"/>
            <consortium name="The Broad Institute Genome Sequencing Center for Infectious Disease"/>
            <person name="Wu L."/>
            <person name="Ma J."/>
        </authorList>
    </citation>
    <scope>NUCLEOTIDE SEQUENCE [LARGE SCALE GENOMIC DNA]</scope>
    <source>
        <strain evidence="5">CECT 7184</strain>
    </source>
</reference>
<dbReference type="InterPro" id="IPR011055">
    <property type="entry name" value="Dup_hybrid_motif"/>
</dbReference>
<evidence type="ECO:0000256" key="1">
    <source>
        <dbReference type="SAM" id="MobiDB-lite"/>
    </source>
</evidence>
<accession>A0ABW0YPK2</accession>